<dbReference type="AlphaFoldDB" id="A0A932CPR5"/>
<dbReference type="GO" id="GO:0006355">
    <property type="term" value="P:regulation of DNA-templated transcription"/>
    <property type="evidence" value="ECO:0007669"/>
    <property type="project" value="InterPro"/>
</dbReference>
<evidence type="ECO:0000313" key="3">
    <source>
        <dbReference type="EMBL" id="MBI2877051.1"/>
    </source>
</evidence>
<dbReference type="InterPro" id="IPR041920">
    <property type="entry name" value="ROS/MUCR_sf"/>
</dbReference>
<feature type="compositionally biased region" description="Basic and acidic residues" evidence="2">
    <location>
        <begin position="52"/>
        <end position="72"/>
    </location>
</feature>
<dbReference type="Pfam" id="PF05443">
    <property type="entry name" value="ROS_MUCR"/>
    <property type="match status" value="1"/>
</dbReference>
<organism evidence="3 4">
    <name type="scientific">Tectimicrobiota bacterium</name>
    <dbReference type="NCBI Taxonomy" id="2528274"/>
    <lineage>
        <taxon>Bacteria</taxon>
        <taxon>Pseudomonadati</taxon>
        <taxon>Nitrospinota/Tectimicrobiota group</taxon>
        <taxon>Candidatus Tectimicrobiota</taxon>
    </lineage>
</organism>
<dbReference type="GO" id="GO:0003677">
    <property type="term" value="F:DNA binding"/>
    <property type="evidence" value="ECO:0007669"/>
    <property type="project" value="InterPro"/>
</dbReference>
<evidence type="ECO:0000313" key="4">
    <source>
        <dbReference type="Proteomes" id="UP000769766"/>
    </source>
</evidence>
<dbReference type="GO" id="GO:0008270">
    <property type="term" value="F:zinc ion binding"/>
    <property type="evidence" value="ECO:0007669"/>
    <property type="project" value="InterPro"/>
</dbReference>
<protein>
    <submittedName>
        <fullName evidence="3">MucR family transcriptional regulator</fullName>
    </submittedName>
</protein>
<dbReference type="Proteomes" id="UP000769766">
    <property type="component" value="Unassembled WGS sequence"/>
</dbReference>
<sequence length="163" mass="18203">MSKTLVEMAAEIVGAQATHSKMNPQEISEAISTVFRALKRARTDEEGIGASLDERGEERGEEREEKEKRELTPRGSIQKNRIICLECGQAFKQLSRRHLEGHSLSPKDYKKKYGMPMRQALAAKAVSEQRRRVATEKGLGKKLVEARRKKAAEKSGRGVEAGV</sequence>
<dbReference type="InterPro" id="IPR008807">
    <property type="entry name" value="ROS_MUCR"/>
</dbReference>
<comment type="caution">
    <text evidence="3">The sequence shown here is derived from an EMBL/GenBank/DDBJ whole genome shotgun (WGS) entry which is preliminary data.</text>
</comment>
<dbReference type="EMBL" id="JACPRF010000277">
    <property type="protein sequence ID" value="MBI2877051.1"/>
    <property type="molecule type" value="Genomic_DNA"/>
</dbReference>
<gene>
    <name evidence="3" type="ORF">HYY20_09235</name>
</gene>
<comment type="similarity">
    <text evidence="1">Belongs to the ros/MucR family.</text>
</comment>
<evidence type="ECO:0000256" key="1">
    <source>
        <dbReference type="ARBA" id="ARBA00007031"/>
    </source>
</evidence>
<reference evidence="3" key="1">
    <citation type="submission" date="2020-07" db="EMBL/GenBank/DDBJ databases">
        <title>Huge and variable diversity of episymbiotic CPR bacteria and DPANN archaea in groundwater ecosystems.</title>
        <authorList>
            <person name="He C.Y."/>
            <person name="Keren R."/>
            <person name="Whittaker M."/>
            <person name="Farag I.F."/>
            <person name="Doudna J."/>
            <person name="Cate J.H.D."/>
            <person name="Banfield J.F."/>
        </authorList>
    </citation>
    <scope>NUCLEOTIDE SEQUENCE</scope>
    <source>
        <strain evidence="3">NC_groundwater_672_Ag_B-0.1um_62_36</strain>
    </source>
</reference>
<name>A0A932CPR5_UNCTE</name>
<proteinExistence type="inferred from homology"/>
<accession>A0A932CPR5</accession>
<dbReference type="Gene3D" id="1.10.10.1550">
    <property type="entry name" value="ROS/MUCR transcriptional regulator protein"/>
    <property type="match status" value="1"/>
</dbReference>
<feature type="region of interest" description="Disordered" evidence="2">
    <location>
        <begin position="45"/>
        <end position="74"/>
    </location>
</feature>
<evidence type="ECO:0000256" key="2">
    <source>
        <dbReference type="SAM" id="MobiDB-lite"/>
    </source>
</evidence>